<evidence type="ECO:0000313" key="3">
    <source>
        <dbReference type="Proteomes" id="UP000075230"/>
    </source>
</evidence>
<proteinExistence type="predicted"/>
<sequence>MPNYREPNVYYGKGSAAWLIENVREEEEERDMQPRRSLCEAIHRQQLEADAPSGVNRPSHNSASKCTQREAMTGPKTIEIRCLRPDEKTVHLKAAVSEQLDVNILTQRGHQKLGEIKLQRNEIPKTVYDSDGVSYTVRDVVQLSIWKKGETKLSRQNFYVSMNDDEARLDTQYDAILGTQCNVGRSSDENALPVAVTQLASQSANDKAAQEKKKREKEEALAKKNQQLREQQKKQASQGR</sequence>
<feature type="compositionally biased region" description="Polar residues" evidence="1">
    <location>
        <begin position="56"/>
        <end position="66"/>
    </location>
</feature>
<feature type="region of interest" description="Disordered" evidence="1">
    <location>
        <begin position="48"/>
        <end position="70"/>
    </location>
</feature>
<accession>A0A146EX52</accession>
<comment type="caution">
    <text evidence="2">The sequence shown here is derived from an EMBL/GenBank/DDBJ whole genome shotgun (WGS) entry which is preliminary data.</text>
</comment>
<evidence type="ECO:0000313" key="2">
    <source>
        <dbReference type="EMBL" id="GAT18597.1"/>
    </source>
</evidence>
<feature type="compositionally biased region" description="Basic and acidic residues" evidence="1">
    <location>
        <begin position="208"/>
        <end position="222"/>
    </location>
</feature>
<dbReference type="AlphaFoldDB" id="A0A146EX52"/>
<dbReference type="EMBL" id="BCWF01000001">
    <property type="protein sequence ID" value="GAT18597.1"/>
    <property type="molecule type" value="Genomic_DNA"/>
</dbReference>
<gene>
    <name evidence="2" type="ORF">RIB2604_00100910</name>
</gene>
<dbReference type="Proteomes" id="UP000075230">
    <property type="component" value="Unassembled WGS sequence"/>
</dbReference>
<name>A0A146EX52_ASPKA</name>
<feature type="region of interest" description="Disordered" evidence="1">
    <location>
        <begin position="199"/>
        <end position="240"/>
    </location>
</feature>
<organism evidence="2 3">
    <name type="scientific">Aspergillus kawachii</name>
    <name type="common">White koji mold</name>
    <name type="synonym">Aspergillus awamori var. kawachi</name>
    <dbReference type="NCBI Taxonomy" id="1069201"/>
    <lineage>
        <taxon>Eukaryota</taxon>
        <taxon>Fungi</taxon>
        <taxon>Dikarya</taxon>
        <taxon>Ascomycota</taxon>
        <taxon>Pezizomycotina</taxon>
        <taxon>Eurotiomycetes</taxon>
        <taxon>Eurotiomycetidae</taxon>
        <taxon>Eurotiales</taxon>
        <taxon>Aspergillaceae</taxon>
        <taxon>Aspergillus</taxon>
        <taxon>Aspergillus subgen. Circumdati</taxon>
    </lineage>
</organism>
<protein>
    <submittedName>
        <fullName evidence="2">Similar to An12g09980</fullName>
    </submittedName>
</protein>
<dbReference type="VEuPathDB" id="FungiDB:ASPFODRAFT_62097"/>
<evidence type="ECO:0000256" key="1">
    <source>
        <dbReference type="SAM" id="MobiDB-lite"/>
    </source>
</evidence>
<reference evidence="3" key="2">
    <citation type="submission" date="2016-02" db="EMBL/GenBank/DDBJ databases">
        <title>Genome sequencing of Aspergillus luchuensis NBRC 4314.</title>
        <authorList>
            <person name="Yamada O."/>
        </authorList>
    </citation>
    <scope>NUCLEOTIDE SEQUENCE [LARGE SCALE GENOMIC DNA]</scope>
    <source>
        <strain evidence="3">RIB 2604</strain>
    </source>
</reference>
<reference evidence="2 3" key="1">
    <citation type="journal article" date="2016" name="DNA Res.">
        <title>Genome sequence of Aspergillus luchuensis NBRC 4314.</title>
        <authorList>
            <person name="Yamada O."/>
            <person name="Machida M."/>
            <person name="Hosoyama A."/>
            <person name="Goto M."/>
            <person name="Takahashi T."/>
            <person name="Futagami T."/>
            <person name="Yamagata Y."/>
            <person name="Takeuchi M."/>
            <person name="Kobayashi T."/>
            <person name="Koike H."/>
            <person name="Abe K."/>
            <person name="Asai K."/>
            <person name="Arita M."/>
            <person name="Fujita N."/>
            <person name="Fukuda K."/>
            <person name="Higa K."/>
            <person name="Horikawa H."/>
            <person name="Ishikawa T."/>
            <person name="Jinno K."/>
            <person name="Kato Y."/>
            <person name="Kirimura K."/>
            <person name="Mizutani O."/>
            <person name="Nakasone K."/>
            <person name="Sano M."/>
            <person name="Shiraishi Y."/>
            <person name="Tsukahara M."/>
            <person name="Gomi K."/>
        </authorList>
    </citation>
    <scope>NUCLEOTIDE SEQUENCE [LARGE SCALE GENOMIC DNA]</scope>
    <source>
        <strain evidence="2 3">RIB 2604</strain>
    </source>
</reference>